<dbReference type="InterPro" id="IPR036786">
    <property type="entry name" value="Ribosome_mat_SBDS_N_sf"/>
</dbReference>
<dbReference type="OrthoDB" id="10253092at2759"/>
<dbReference type="Gene3D" id="3.30.1250.10">
    <property type="entry name" value="Ribosome maturation protein SBDS, N-terminal domain"/>
    <property type="match status" value="1"/>
</dbReference>
<dbReference type="Proteomes" id="UP000192758">
    <property type="component" value="Unassembled WGS sequence"/>
</dbReference>
<evidence type="ECO:0000256" key="1">
    <source>
        <dbReference type="ARBA" id="ARBA00007433"/>
    </source>
</evidence>
<keyword evidence="4" id="KW-1185">Reference proteome</keyword>
<sequence>MFLPENNFKFVNISVVTFKDKNTNEMFEIACFPNKLFEYFKVKTYAFLEKNKNEILQSEIIFKNITRGEESNKEYLILDKIKDIIEKNKRNDVQTSFSKNFTNFEEINDFKTIQLLDHHLICIKYILDNGYERKDKETAKVEIDRLEREIINMLKDKLTYFGYVFRTEKLKELVKKHHIINPIVSSQKQVGEVMKKLEKLKGIERYKYKITFYNNAEFDKNSDNINNDNLKTIVLPSDKIPEFIQNYKEDGFEYFMEKVEAESEEIC</sequence>
<evidence type="ECO:0000313" key="3">
    <source>
        <dbReference type="EMBL" id="OQS55644.1"/>
    </source>
</evidence>
<dbReference type="AlphaFoldDB" id="A0A1W0E8Q9"/>
<proteinExistence type="inferred from homology"/>
<dbReference type="EMBL" id="MNPJ01000005">
    <property type="protein sequence ID" value="OQS55644.1"/>
    <property type="molecule type" value="Genomic_DNA"/>
</dbReference>
<accession>A0A1W0E8Q9</accession>
<gene>
    <name evidence="3" type="primary">SDO1</name>
    <name evidence="3" type="ORF">EHP00_1480</name>
</gene>
<evidence type="ECO:0000313" key="4">
    <source>
        <dbReference type="Proteomes" id="UP000192758"/>
    </source>
</evidence>
<comment type="similarity">
    <text evidence="1">Belongs to the SDO1/SBDS family.</text>
</comment>
<dbReference type="SUPFAM" id="SSF89895">
    <property type="entry name" value="FYSH domain"/>
    <property type="match status" value="1"/>
</dbReference>
<protein>
    <submittedName>
        <fullName evidence="3">SDO1</fullName>
    </submittedName>
</protein>
<comment type="caution">
    <text evidence="3">The sequence shown here is derived from an EMBL/GenBank/DDBJ whole genome shotgun (WGS) entry which is preliminary data.</text>
</comment>
<keyword evidence="2" id="KW-0690">Ribosome biogenesis</keyword>
<dbReference type="STRING" id="646526.A0A1W0E8Q9"/>
<name>A0A1W0E8Q9_9MICR</name>
<dbReference type="PANTHER" id="PTHR10927">
    <property type="entry name" value="RIBOSOME MATURATION PROTEIN SBDS"/>
    <property type="match status" value="1"/>
</dbReference>
<dbReference type="GO" id="GO:0042254">
    <property type="term" value="P:ribosome biogenesis"/>
    <property type="evidence" value="ECO:0007669"/>
    <property type="project" value="UniProtKB-KW"/>
</dbReference>
<reference evidence="3 4" key="1">
    <citation type="journal article" date="2017" name="Environ. Microbiol.">
        <title>Decay of the glycolytic pathway and adaptation to intranuclear parasitism within Enterocytozoonidae microsporidia.</title>
        <authorList>
            <person name="Wiredu Boakye D."/>
            <person name="Jaroenlak P."/>
            <person name="Prachumwat A."/>
            <person name="Williams T.A."/>
            <person name="Bateman K.S."/>
            <person name="Itsathitphaisarn O."/>
            <person name="Sritunyalucksana K."/>
            <person name="Paszkiewicz K.H."/>
            <person name="Moore K.A."/>
            <person name="Stentiford G.D."/>
            <person name="Williams B.A."/>
        </authorList>
    </citation>
    <scope>NUCLEOTIDE SEQUENCE [LARGE SCALE GENOMIC DNA]</scope>
    <source>
        <strain evidence="3 4">TH1</strain>
    </source>
</reference>
<evidence type="ECO:0000256" key="2">
    <source>
        <dbReference type="ARBA" id="ARBA00022517"/>
    </source>
</evidence>
<organism evidence="3 4">
    <name type="scientific">Ecytonucleospora hepatopenaei</name>
    <dbReference type="NCBI Taxonomy" id="646526"/>
    <lineage>
        <taxon>Eukaryota</taxon>
        <taxon>Fungi</taxon>
        <taxon>Fungi incertae sedis</taxon>
        <taxon>Microsporidia</taxon>
        <taxon>Enterocytozoonidae</taxon>
        <taxon>Ecytonucleospora</taxon>
    </lineage>
</organism>
<dbReference type="PANTHER" id="PTHR10927:SF1">
    <property type="entry name" value="RIBOSOME MATURATION PROTEIN SBDS"/>
    <property type="match status" value="1"/>
</dbReference>
<dbReference type="InterPro" id="IPR039100">
    <property type="entry name" value="Sdo1/SBDS-like"/>
</dbReference>
<dbReference type="VEuPathDB" id="MicrosporidiaDB:EHP00_1480"/>